<evidence type="ECO:0000313" key="7">
    <source>
        <dbReference type="Proteomes" id="UP001596028"/>
    </source>
</evidence>
<dbReference type="PANTHER" id="PTHR46796">
    <property type="entry name" value="HTH-TYPE TRANSCRIPTIONAL ACTIVATOR RHAS-RELATED"/>
    <property type="match status" value="1"/>
</dbReference>
<dbReference type="PANTHER" id="PTHR46796:SF6">
    <property type="entry name" value="ARAC SUBFAMILY"/>
    <property type="match status" value="1"/>
</dbReference>
<proteinExistence type="predicted"/>
<evidence type="ECO:0000256" key="1">
    <source>
        <dbReference type="ARBA" id="ARBA00023015"/>
    </source>
</evidence>
<keyword evidence="7" id="KW-1185">Reference proteome</keyword>
<reference evidence="7" key="1">
    <citation type="journal article" date="2019" name="Int. J. Syst. Evol. Microbiol.">
        <title>The Global Catalogue of Microorganisms (GCM) 10K type strain sequencing project: providing services to taxonomists for standard genome sequencing and annotation.</title>
        <authorList>
            <consortium name="The Broad Institute Genomics Platform"/>
            <consortium name="The Broad Institute Genome Sequencing Center for Infectious Disease"/>
            <person name="Wu L."/>
            <person name="Ma J."/>
        </authorList>
    </citation>
    <scope>NUCLEOTIDE SEQUENCE [LARGE SCALE GENOMIC DNA]</scope>
    <source>
        <strain evidence="7">CCUG 49571</strain>
    </source>
</reference>
<dbReference type="InterPro" id="IPR050204">
    <property type="entry name" value="AraC_XylS_family_regulators"/>
</dbReference>
<dbReference type="InterPro" id="IPR009057">
    <property type="entry name" value="Homeodomain-like_sf"/>
</dbReference>
<evidence type="ECO:0000259" key="5">
    <source>
        <dbReference type="PROSITE" id="PS01124"/>
    </source>
</evidence>
<dbReference type="EMBL" id="JBHSEP010000023">
    <property type="protein sequence ID" value="MFC4601188.1"/>
    <property type="molecule type" value="Genomic_DNA"/>
</dbReference>
<gene>
    <name evidence="6" type="ORF">ACFO3S_23295</name>
</gene>
<name>A0ABV9FGS3_9BACL</name>
<dbReference type="RefSeq" id="WP_378100942.1">
    <property type="nucleotide sequence ID" value="NZ_JBHSEP010000023.1"/>
</dbReference>
<sequence length="298" mass="33311">MKIRWCGAGTLLRGAEKPGGGMHPSCHELLHITEGRVRFKWRGNECEAEAPAVFMLPESTPHQLESLHAESKFRFLELYEPEDFRFTERQVDEWNFMQAHKGTYAKTALASSILQALDLAYHLHATGASGQDADLQEVCLLEIRKTYRLIAHMLGLSANSAAASSRKPKVRARDAVDLVVDYLDWRYKEEVTLEALAELVALDPSYLVRLFKKHMGKTPFEYLRDLRLKAAASYLSGSDMAISDILQETGFNSVHHFTRLFKSRYGSSPAEWRKQLRGSGAGPKGTAFSAPAPGTGPE</sequence>
<protein>
    <submittedName>
        <fullName evidence="6">Helix-turn-helix domain-containing protein</fullName>
    </submittedName>
</protein>
<dbReference type="SUPFAM" id="SSF51182">
    <property type="entry name" value="RmlC-like cupins"/>
    <property type="match status" value="1"/>
</dbReference>
<evidence type="ECO:0000256" key="3">
    <source>
        <dbReference type="ARBA" id="ARBA00023163"/>
    </source>
</evidence>
<keyword evidence="3" id="KW-0804">Transcription</keyword>
<dbReference type="SMART" id="SM00342">
    <property type="entry name" value="HTH_ARAC"/>
    <property type="match status" value="1"/>
</dbReference>
<dbReference type="SUPFAM" id="SSF46689">
    <property type="entry name" value="Homeodomain-like"/>
    <property type="match status" value="2"/>
</dbReference>
<evidence type="ECO:0000313" key="6">
    <source>
        <dbReference type="EMBL" id="MFC4601188.1"/>
    </source>
</evidence>
<dbReference type="InterPro" id="IPR011051">
    <property type="entry name" value="RmlC_Cupin_sf"/>
</dbReference>
<accession>A0ABV9FGS3</accession>
<feature type="region of interest" description="Disordered" evidence="4">
    <location>
        <begin position="272"/>
        <end position="298"/>
    </location>
</feature>
<evidence type="ECO:0000256" key="4">
    <source>
        <dbReference type="SAM" id="MobiDB-lite"/>
    </source>
</evidence>
<dbReference type="InterPro" id="IPR018062">
    <property type="entry name" value="HTH_AraC-typ_CS"/>
</dbReference>
<feature type="domain" description="HTH araC/xylS-type" evidence="5">
    <location>
        <begin position="177"/>
        <end position="275"/>
    </location>
</feature>
<dbReference type="InterPro" id="IPR020449">
    <property type="entry name" value="Tscrpt_reg_AraC-type_HTH"/>
</dbReference>
<dbReference type="Gene3D" id="2.60.120.10">
    <property type="entry name" value="Jelly Rolls"/>
    <property type="match status" value="1"/>
</dbReference>
<comment type="caution">
    <text evidence="6">The sequence shown here is derived from an EMBL/GenBank/DDBJ whole genome shotgun (WGS) entry which is preliminary data.</text>
</comment>
<dbReference type="PROSITE" id="PS00041">
    <property type="entry name" value="HTH_ARAC_FAMILY_1"/>
    <property type="match status" value="1"/>
</dbReference>
<evidence type="ECO:0000256" key="2">
    <source>
        <dbReference type="ARBA" id="ARBA00023125"/>
    </source>
</evidence>
<dbReference type="Pfam" id="PF12833">
    <property type="entry name" value="HTH_18"/>
    <property type="match status" value="1"/>
</dbReference>
<dbReference type="PROSITE" id="PS01124">
    <property type="entry name" value="HTH_ARAC_FAMILY_2"/>
    <property type="match status" value="1"/>
</dbReference>
<keyword evidence="1" id="KW-0805">Transcription regulation</keyword>
<dbReference type="PRINTS" id="PR00032">
    <property type="entry name" value="HTHARAC"/>
</dbReference>
<dbReference type="Proteomes" id="UP001596028">
    <property type="component" value="Unassembled WGS sequence"/>
</dbReference>
<dbReference type="Gene3D" id="1.10.10.60">
    <property type="entry name" value="Homeodomain-like"/>
    <property type="match status" value="2"/>
</dbReference>
<organism evidence="6 7">
    <name type="scientific">Cohnella hongkongensis</name>
    <dbReference type="NCBI Taxonomy" id="178337"/>
    <lineage>
        <taxon>Bacteria</taxon>
        <taxon>Bacillati</taxon>
        <taxon>Bacillota</taxon>
        <taxon>Bacilli</taxon>
        <taxon>Bacillales</taxon>
        <taxon>Paenibacillaceae</taxon>
        <taxon>Cohnella</taxon>
    </lineage>
</organism>
<dbReference type="InterPro" id="IPR014710">
    <property type="entry name" value="RmlC-like_jellyroll"/>
</dbReference>
<dbReference type="InterPro" id="IPR018060">
    <property type="entry name" value="HTH_AraC"/>
</dbReference>
<keyword evidence="2" id="KW-0238">DNA-binding</keyword>